<comment type="caution">
    <text evidence="1">The sequence shown here is derived from an EMBL/GenBank/DDBJ whole genome shotgun (WGS) entry which is preliminary data.</text>
</comment>
<reference evidence="1" key="1">
    <citation type="journal article" date="2021" name="PeerJ">
        <title>Extensive microbial diversity within the chicken gut microbiome revealed by metagenomics and culture.</title>
        <authorList>
            <person name="Gilroy R."/>
            <person name="Ravi A."/>
            <person name="Getino M."/>
            <person name="Pursley I."/>
            <person name="Horton D.L."/>
            <person name="Alikhan N.F."/>
            <person name="Baker D."/>
            <person name="Gharbi K."/>
            <person name="Hall N."/>
            <person name="Watson M."/>
            <person name="Adriaenssens E.M."/>
            <person name="Foster-Nyarko E."/>
            <person name="Jarju S."/>
            <person name="Secka A."/>
            <person name="Antonio M."/>
            <person name="Oren A."/>
            <person name="Chaudhuri R.R."/>
            <person name="La Ragione R."/>
            <person name="Hildebrand F."/>
            <person name="Pallen M.J."/>
        </authorList>
    </citation>
    <scope>NUCLEOTIDE SEQUENCE</scope>
    <source>
        <strain evidence="1">CHK191-13928</strain>
    </source>
</reference>
<dbReference type="Proteomes" id="UP000886721">
    <property type="component" value="Unassembled WGS sequence"/>
</dbReference>
<evidence type="ECO:0000313" key="1">
    <source>
        <dbReference type="EMBL" id="HIX67139.1"/>
    </source>
</evidence>
<accession>A0A9D2B9G8</accession>
<proteinExistence type="predicted"/>
<evidence type="ECO:0000313" key="2">
    <source>
        <dbReference type="Proteomes" id="UP000886721"/>
    </source>
</evidence>
<reference evidence="1" key="2">
    <citation type="submission" date="2021-04" db="EMBL/GenBank/DDBJ databases">
        <authorList>
            <person name="Gilroy R."/>
        </authorList>
    </citation>
    <scope>NUCLEOTIDE SEQUENCE</scope>
    <source>
        <strain evidence="1">CHK191-13928</strain>
    </source>
</reference>
<protein>
    <submittedName>
        <fullName evidence="1">Uncharacterized protein</fullName>
    </submittedName>
</protein>
<gene>
    <name evidence="1" type="ORF">H9735_03310</name>
</gene>
<organism evidence="1 2">
    <name type="scientific">Candidatus Anaerostipes excrementavium</name>
    <dbReference type="NCBI Taxonomy" id="2838463"/>
    <lineage>
        <taxon>Bacteria</taxon>
        <taxon>Bacillati</taxon>
        <taxon>Bacillota</taxon>
        <taxon>Clostridia</taxon>
        <taxon>Lachnospirales</taxon>
        <taxon>Lachnospiraceae</taxon>
        <taxon>Anaerostipes</taxon>
    </lineage>
</organism>
<dbReference type="EMBL" id="DXEM01000010">
    <property type="protein sequence ID" value="HIX67139.1"/>
    <property type="molecule type" value="Genomic_DNA"/>
</dbReference>
<name>A0A9D2B9G8_9FIRM</name>
<sequence>MRTKPKVVTKMEQKRQSWDRFFRNDSSNMLEDALPYLPPSLKKTAAMYIKITELSHIAREFDREETLSACGLDQNDASMEMLLNAMKMRAPKETASQIDQMLQMMQMMRMYQTYQDFMKSNPNLSSSPQNSSNDDMFTKLMPLLMSQGQQKNPSPNNDFMNQLNQILNK</sequence>
<dbReference type="AlphaFoldDB" id="A0A9D2B9G8"/>